<proteinExistence type="predicted"/>
<dbReference type="AlphaFoldDB" id="A0A9R0W0T5"/>
<feature type="domain" description="Enhanced disease resistance 4-like N-terminal" evidence="3">
    <location>
        <begin position="8"/>
        <end position="40"/>
    </location>
</feature>
<feature type="compositionally biased region" description="Low complexity" evidence="1">
    <location>
        <begin position="451"/>
        <end position="468"/>
    </location>
</feature>
<dbReference type="Pfam" id="PF11331">
    <property type="entry name" value="Zn_ribbon_12"/>
    <property type="match status" value="1"/>
</dbReference>
<gene>
    <name evidence="4" type="ORF">TRITD_4Av1G153640</name>
</gene>
<dbReference type="InterPro" id="IPR021480">
    <property type="entry name" value="Zinc_ribbon_12"/>
</dbReference>
<sequence>MSMEAQNLRFVRCPKCLQLLVEYPSIPVYQCGGCGTILRAKNRGAQVTQPDSVSDEQNNFPHSLEGSPQTSKSICSDELKVVSADMQPSENLVEGNISSVGKHAISGENLNTERTMSVGESAASGEVDGEENCSLSVGNARDPEFMIEEADDKGATVNSSMKLIENVQSVEISEDADGEKGCIMDDANDASVASEAETVHSIAGEELGDDSGKNVIGEIESMSEQKNSAGNKNMNCHEAAETNKLYEDDGAKSINMVARREERLQPYGGLCFESYEDLIEELERSLSLSDDEEDFLDVADNNGLNDALHNQIGSRRFLSGGKMNDSPRSDPHGRLIEELERYFSDPEEPLEHHIAVADKVIQDKIHVKEHDKDPQFLVNESANAFSDADELSEHHIGVADTDTREKIHVKEHDKNTQFLVNESANACEADGKYVQSENFRSIRNFIESQMDGTSSSLSSGSPSQGDLSIKTSSKFKTVDQLERLKKMDGLRDQLNRLSSNKGLEKRYQKKDLEYQPQQLNTYDVEQQFRSVDTDSIPSSCTLDSYYGHGKPPRYPPPNPFSPPHSCAHCHFGHVQAHIPHNFDAWELNSYYQSSQAGSSIPDHDSLKSSFKEQKRVVRKHILRPLSGASPYTVCNSCFFLVQMPSDIYMSKRKIGKMQCGKCSKVIVLSVPAVNQANANASKELTQKLSKADNRKVARTESASYPVSVSEECGASFTRSLSTRAGPSLAATQSSKKVSDSALHLLMGYDSASQLLRHSRAFERRSRVFDDGYESFESMVPVSNRVARRKNM</sequence>
<dbReference type="Pfam" id="PF22910">
    <property type="entry name" value="EDR4-like_1st"/>
    <property type="match status" value="1"/>
</dbReference>
<feature type="domain" description="Probable zinc-ribbon" evidence="2">
    <location>
        <begin position="627"/>
        <end position="670"/>
    </location>
</feature>
<evidence type="ECO:0000259" key="2">
    <source>
        <dbReference type="Pfam" id="PF11331"/>
    </source>
</evidence>
<dbReference type="InterPro" id="IPR055126">
    <property type="entry name" value="EDR4-like_N"/>
</dbReference>
<evidence type="ECO:0000256" key="1">
    <source>
        <dbReference type="SAM" id="MobiDB-lite"/>
    </source>
</evidence>
<dbReference type="GO" id="GO:1900150">
    <property type="term" value="P:regulation of defense response to fungus"/>
    <property type="evidence" value="ECO:0007669"/>
    <property type="project" value="InterPro"/>
</dbReference>
<feature type="region of interest" description="Disordered" evidence="1">
    <location>
        <begin position="46"/>
        <end position="71"/>
    </location>
</feature>
<dbReference type="PANTHER" id="PTHR31105">
    <property type="entry name" value="EXTRA-LARGE G-PROTEIN-LIKE"/>
    <property type="match status" value="1"/>
</dbReference>
<dbReference type="InterPro" id="IPR040244">
    <property type="entry name" value="EDR4-like"/>
</dbReference>
<keyword evidence="5" id="KW-1185">Reference proteome</keyword>
<organism evidence="4 5">
    <name type="scientific">Triticum turgidum subsp. durum</name>
    <name type="common">Durum wheat</name>
    <name type="synonym">Triticum durum</name>
    <dbReference type="NCBI Taxonomy" id="4567"/>
    <lineage>
        <taxon>Eukaryota</taxon>
        <taxon>Viridiplantae</taxon>
        <taxon>Streptophyta</taxon>
        <taxon>Embryophyta</taxon>
        <taxon>Tracheophyta</taxon>
        <taxon>Spermatophyta</taxon>
        <taxon>Magnoliopsida</taxon>
        <taxon>Liliopsida</taxon>
        <taxon>Poales</taxon>
        <taxon>Poaceae</taxon>
        <taxon>BOP clade</taxon>
        <taxon>Pooideae</taxon>
        <taxon>Triticodae</taxon>
        <taxon>Triticeae</taxon>
        <taxon>Triticinae</taxon>
        <taxon>Triticum</taxon>
    </lineage>
</organism>
<reference evidence="4 5" key="1">
    <citation type="submission" date="2017-09" db="EMBL/GenBank/DDBJ databases">
        <authorList>
            <consortium name="International Durum Wheat Genome Sequencing Consortium (IDWGSC)"/>
            <person name="Milanesi L."/>
        </authorList>
    </citation>
    <scope>NUCLEOTIDE SEQUENCE [LARGE SCALE GENOMIC DNA]</scope>
    <source>
        <strain evidence="5">cv. Svevo</strain>
    </source>
</reference>
<accession>A0A9R0W0T5</accession>
<dbReference type="Gramene" id="TRITD4Av1G153640.2">
    <property type="protein sequence ID" value="TRITD4Av1G153640.2"/>
    <property type="gene ID" value="TRITD4Av1G153640"/>
</dbReference>
<dbReference type="PANTHER" id="PTHR31105:SF38">
    <property type="entry name" value="PROTEIN ENHANCED DISEASE RESISTANCE 4"/>
    <property type="match status" value="1"/>
</dbReference>
<evidence type="ECO:0000259" key="3">
    <source>
        <dbReference type="Pfam" id="PF22910"/>
    </source>
</evidence>
<evidence type="ECO:0000313" key="4">
    <source>
        <dbReference type="EMBL" id="VAH93129.1"/>
    </source>
</evidence>
<evidence type="ECO:0008006" key="6">
    <source>
        <dbReference type="Google" id="ProtNLM"/>
    </source>
</evidence>
<dbReference type="Proteomes" id="UP000324705">
    <property type="component" value="Chromosome 4A"/>
</dbReference>
<dbReference type="EMBL" id="LT934117">
    <property type="protein sequence ID" value="VAH93129.1"/>
    <property type="molecule type" value="Genomic_DNA"/>
</dbReference>
<evidence type="ECO:0000313" key="5">
    <source>
        <dbReference type="Proteomes" id="UP000324705"/>
    </source>
</evidence>
<protein>
    <recommendedName>
        <fullName evidence="6">Zinc-ribbon domain-containing protein</fullName>
    </recommendedName>
</protein>
<feature type="region of interest" description="Disordered" evidence="1">
    <location>
        <begin position="451"/>
        <end position="471"/>
    </location>
</feature>
<name>A0A9R0W0T5_TRITD</name>